<reference evidence="3" key="1">
    <citation type="journal article" date="2023" name="Mol. Phylogenet. Evol.">
        <title>Genome-scale phylogeny and comparative genomics of the fungal order Sordariales.</title>
        <authorList>
            <person name="Hensen N."/>
            <person name="Bonometti L."/>
            <person name="Westerberg I."/>
            <person name="Brannstrom I.O."/>
            <person name="Guillou S."/>
            <person name="Cros-Aarteil S."/>
            <person name="Calhoun S."/>
            <person name="Haridas S."/>
            <person name="Kuo A."/>
            <person name="Mondo S."/>
            <person name="Pangilinan J."/>
            <person name="Riley R."/>
            <person name="LaButti K."/>
            <person name="Andreopoulos B."/>
            <person name="Lipzen A."/>
            <person name="Chen C."/>
            <person name="Yan M."/>
            <person name="Daum C."/>
            <person name="Ng V."/>
            <person name="Clum A."/>
            <person name="Steindorff A."/>
            <person name="Ohm R.A."/>
            <person name="Martin F."/>
            <person name="Silar P."/>
            <person name="Natvig D.O."/>
            <person name="Lalanne C."/>
            <person name="Gautier V."/>
            <person name="Ament-Velasquez S.L."/>
            <person name="Kruys A."/>
            <person name="Hutchinson M.I."/>
            <person name="Powell A.J."/>
            <person name="Barry K."/>
            <person name="Miller A.N."/>
            <person name="Grigoriev I.V."/>
            <person name="Debuchy R."/>
            <person name="Gladieux P."/>
            <person name="Hiltunen Thoren M."/>
            <person name="Johannesson H."/>
        </authorList>
    </citation>
    <scope>NUCLEOTIDE SEQUENCE</scope>
    <source>
        <strain evidence="3">CBS 958.72</strain>
    </source>
</reference>
<organism evidence="3 4">
    <name type="scientific">Lasiosphaeria ovina</name>
    <dbReference type="NCBI Taxonomy" id="92902"/>
    <lineage>
        <taxon>Eukaryota</taxon>
        <taxon>Fungi</taxon>
        <taxon>Dikarya</taxon>
        <taxon>Ascomycota</taxon>
        <taxon>Pezizomycotina</taxon>
        <taxon>Sordariomycetes</taxon>
        <taxon>Sordariomycetidae</taxon>
        <taxon>Sordariales</taxon>
        <taxon>Lasiosphaeriaceae</taxon>
        <taxon>Lasiosphaeria</taxon>
    </lineage>
</organism>
<feature type="compositionally biased region" description="Low complexity" evidence="1">
    <location>
        <begin position="49"/>
        <end position="73"/>
    </location>
</feature>
<feature type="compositionally biased region" description="Polar residues" evidence="1">
    <location>
        <begin position="399"/>
        <end position="412"/>
    </location>
</feature>
<evidence type="ECO:0000259" key="2">
    <source>
        <dbReference type="Pfam" id="PF04063"/>
    </source>
</evidence>
<keyword evidence="4" id="KW-1185">Reference proteome</keyword>
<sequence length="490" mass="53520">MHHGRPSSPSSSRTRRQTAQALESNCGPRAAASASISAIQSGMAQQMNPAQLAQRPGQPPQQQQQQQQQQQPNAQQLRPMCCCLRLGRNNSAPHRRLQGRNNMLLPSSGLSAGKVLILASLTSGAVGKFTTWSAFSWPEPSPDSSSESYTTESRRVSQFSNVSSNASTMRQLKTHIGPWQLGKTSGEALATASTAIVTARPAGPRLGQLGPALQDRAGQPGTAHGLKSIQGYLQSRVLLLTSIPELAEISEHVIERNDASTKLETLLLAGWPKGEKTDSRSGGRLATGVTKRLFANGQVLKTLRASKSLNSQAFKKNFWRLTSLILISIYDNLPRVENAATGILHASQERPNPLLERHETREAKGAGGYLTEYIAITQEPDLDIGRTERHEQIPRLSRMPTTPKATPSQVPTSDPAEPNANLLLSSTSLSRAWTAPTTNTNITDFDYLTYLFADIAKHSEIRYYFVTKQSYDDVIPLNKIKVFTEHTSLT</sequence>
<proteinExistence type="predicted"/>
<feature type="region of interest" description="Disordered" evidence="1">
    <location>
        <begin position="391"/>
        <end position="420"/>
    </location>
</feature>
<feature type="compositionally biased region" description="Low complexity" evidence="1">
    <location>
        <begin position="1"/>
        <end position="21"/>
    </location>
</feature>
<name>A0AAE0JVP4_9PEZI</name>
<evidence type="ECO:0000256" key="1">
    <source>
        <dbReference type="SAM" id="MobiDB-lite"/>
    </source>
</evidence>
<dbReference type="EMBL" id="JAULSN010000009">
    <property type="protein sequence ID" value="KAK3364855.1"/>
    <property type="molecule type" value="Genomic_DNA"/>
</dbReference>
<accession>A0AAE0JVP4</accession>
<protein>
    <recommendedName>
        <fullName evidence="2">Protein HGH1 N-terminal domain-containing protein</fullName>
    </recommendedName>
</protein>
<dbReference type="AlphaFoldDB" id="A0AAE0JVP4"/>
<gene>
    <name evidence="3" type="ORF">B0T24DRAFT_683495</name>
</gene>
<feature type="region of interest" description="Disordered" evidence="1">
    <location>
        <begin position="1"/>
        <end position="73"/>
    </location>
</feature>
<comment type="caution">
    <text evidence="3">The sequence shown here is derived from an EMBL/GenBank/DDBJ whole genome shotgun (WGS) entry which is preliminary data.</text>
</comment>
<evidence type="ECO:0000313" key="3">
    <source>
        <dbReference type="EMBL" id="KAK3364855.1"/>
    </source>
</evidence>
<reference evidence="3" key="2">
    <citation type="submission" date="2023-06" db="EMBL/GenBank/DDBJ databases">
        <authorList>
            <consortium name="Lawrence Berkeley National Laboratory"/>
            <person name="Haridas S."/>
            <person name="Hensen N."/>
            <person name="Bonometti L."/>
            <person name="Westerberg I."/>
            <person name="Brannstrom I.O."/>
            <person name="Guillou S."/>
            <person name="Cros-Aarteil S."/>
            <person name="Calhoun S."/>
            <person name="Kuo A."/>
            <person name="Mondo S."/>
            <person name="Pangilinan J."/>
            <person name="Riley R."/>
            <person name="Labutti K."/>
            <person name="Andreopoulos B."/>
            <person name="Lipzen A."/>
            <person name="Chen C."/>
            <person name="Yanf M."/>
            <person name="Daum C."/>
            <person name="Ng V."/>
            <person name="Clum A."/>
            <person name="Steindorff A."/>
            <person name="Ohm R."/>
            <person name="Martin F."/>
            <person name="Silar P."/>
            <person name="Natvig D."/>
            <person name="Lalanne C."/>
            <person name="Gautier V."/>
            <person name="Ament-Velasquez S.L."/>
            <person name="Kruys A."/>
            <person name="Hutchinson M.I."/>
            <person name="Powell A.J."/>
            <person name="Barry K."/>
            <person name="Miller A.N."/>
            <person name="Grigoriev I.V."/>
            <person name="Debuchy R."/>
            <person name="Gladieux P."/>
            <person name="Thoren M.H."/>
            <person name="Johannesson H."/>
        </authorList>
    </citation>
    <scope>NUCLEOTIDE SEQUENCE</scope>
    <source>
        <strain evidence="3">CBS 958.72</strain>
    </source>
</reference>
<feature type="compositionally biased region" description="Low complexity" evidence="1">
    <location>
        <begin position="30"/>
        <end position="39"/>
    </location>
</feature>
<evidence type="ECO:0000313" key="4">
    <source>
        <dbReference type="Proteomes" id="UP001287356"/>
    </source>
</evidence>
<dbReference type="Proteomes" id="UP001287356">
    <property type="component" value="Unassembled WGS sequence"/>
</dbReference>
<feature type="domain" description="Protein HGH1 N-terminal" evidence="2">
    <location>
        <begin position="437"/>
        <end position="488"/>
    </location>
</feature>
<dbReference type="Pfam" id="PF04063">
    <property type="entry name" value="DUF383"/>
    <property type="match status" value="1"/>
</dbReference>
<dbReference type="InterPro" id="IPR007205">
    <property type="entry name" value="Protein_HGH1_N"/>
</dbReference>